<keyword evidence="1 4" id="KW-0489">Methyltransferase</keyword>
<dbReference type="Gene3D" id="3.40.50.150">
    <property type="entry name" value="Vaccinia Virus protein VP39"/>
    <property type="match status" value="1"/>
</dbReference>
<dbReference type="Pfam" id="PF13649">
    <property type="entry name" value="Methyltransf_25"/>
    <property type="match status" value="1"/>
</dbReference>
<feature type="domain" description="Methyltransferase" evidence="3">
    <location>
        <begin position="41"/>
        <end position="133"/>
    </location>
</feature>
<dbReference type="CDD" id="cd02440">
    <property type="entry name" value="AdoMet_MTases"/>
    <property type="match status" value="1"/>
</dbReference>
<proteinExistence type="predicted"/>
<dbReference type="GO" id="GO:0008168">
    <property type="term" value="F:methyltransferase activity"/>
    <property type="evidence" value="ECO:0007669"/>
    <property type="project" value="UniProtKB-KW"/>
</dbReference>
<dbReference type="PANTHER" id="PTHR43861:SF1">
    <property type="entry name" value="TRANS-ACONITATE 2-METHYLTRANSFERASE"/>
    <property type="match status" value="1"/>
</dbReference>
<accession>A0ABV6VNJ5</accession>
<dbReference type="GO" id="GO:0032259">
    <property type="term" value="P:methylation"/>
    <property type="evidence" value="ECO:0007669"/>
    <property type="project" value="UniProtKB-KW"/>
</dbReference>
<gene>
    <name evidence="4" type="ORF">ACEZDE_00690</name>
</gene>
<evidence type="ECO:0000313" key="4">
    <source>
        <dbReference type="EMBL" id="MFC1415168.1"/>
    </source>
</evidence>
<keyword evidence="5" id="KW-1185">Reference proteome</keyword>
<evidence type="ECO:0000256" key="2">
    <source>
        <dbReference type="ARBA" id="ARBA00022679"/>
    </source>
</evidence>
<sequence>MTPPVTPAVTWDPAQYLRHADHRSRPFHELVDRVPGVPTRIVDLGCGPGNTTATLTDRWPGASVTGIDNSAPMIDKARRDHPGTAFGLGDITGYDPAADGPAPDLILSNAALQWVPGHADLFPRWIEALPVGGSLAFQVPGNFGEPTHTLLTALRTGPRWAARLADLSRPGVLHPADYLARLSALGCTVDAWETTYYQVLQGEDPVLDWMLGTGLRPSLDALPDPAERAEFLAEYSAALAEAYPATPHGTVLPYRRVFVVATKG</sequence>
<name>A0ABV6VNJ5_9ACTN</name>
<comment type="caution">
    <text evidence="4">The sequence shown here is derived from an EMBL/GenBank/DDBJ whole genome shotgun (WGS) entry which is preliminary data.</text>
</comment>
<dbReference type="InterPro" id="IPR023149">
    <property type="entry name" value="Trans_acon_MeTrfase_C"/>
</dbReference>
<evidence type="ECO:0000313" key="5">
    <source>
        <dbReference type="Proteomes" id="UP001592531"/>
    </source>
</evidence>
<dbReference type="SUPFAM" id="SSF53335">
    <property type="entry name" value="S-adenosyl-L-methionine-dependent methyltransferases"/>
    <property type="match status" value="1"/>
</dbReference>
<keyword evidence="2" id="KW-0808">Transferase</keyword>
<reference evidence="4 5" key="1">
    <citation type="submission" date="2024-09" db="EMBL/GenBank/DDBJ databases">
        <authorList>
            <person name="Lee S.D."/>
        </authorList>
    </citation>
    <scope>NUCLEOTIDE SEQUENCE [LARGE SCALE GENOMIC DNA]</scope>
    <source>
        <strain evidence="4 5">N8-3</strain>
    </source>
</reference>
<protein>
    <submittedName>
        <fullName evidence="4">Methyltransferase domain-containing protein</fullName>
    </submittedName>
</protein>
<dbReference type="Proteomes" id="UP001592531">
    <property type="component" value="Unassembled WGS sequence"/>
</dbReference>
<dbReference type="InterPro" id="IPR029063">
    <property type="entry name" value="SAM-dependent_MTases_sf"/>
</dbReference>
<dbReference type="EMBL" id="JBHFAB010000001">
    <property type="protein sequence ID" value="MFC1415168.1"/>
    <property type="molecule type" value="Genomic_DNA"/>
</dbReference>
<dbReference type="Gene3D" id="1.10.150.290">
    <property type="entry name" value="S-adenosyl-L-methionine-dependent methyltransferases"/>
    <property type="match status" value="1"/>
</dbReference>
<dbReference type="InterPro" id="IPR041698">
    <property type="entry name" value="Methyltransf_25"/>
</dbReference>
<dbReference type="RefSeq" id="WP_380530405.1">
    <property type="nucleotide sequence ID" value="NZ_JBHFAB010000001.1"/>
</dbReference>
<evidence type="ECO:0000259" key="3">
    <source>
        <dbReference type="Pfam" id="PF13649"/>
    </source>
</evidence>
<dbReference type="PANTHER" id="PTHR43861">
    <property type="entry name" value="TRANS-ACONITATE 2-METHYLTRANSFERASE-RELATED"/>
    <property type="match status" value="1"/>
</dbReference>
<evidence type="ECO:0000256" key="1">
    <source>
        <dbReference type="ARBA" id="ARBA00022603"/>
    </source>
</evidence>
<organism evidence="4 5">
    <name type="scientific">Streptacidiphilus cavernicola</name>
    <dbReference type="NCBI Taxonomy" id="3342716"/>
    <lineage>
        <taxon>Bacteria</taxon>
        <taxon>Bacillati</taxon>
        <taxon>Actinomycetota</taxon>
        <taxon>Actinomycetes</taxon>
        <taxon>Kitasatosporales</taxon>
        <taxon>Streptomycetaceae</taxon>
        <taxon>Streptacidiphilus</taxon>
    </lineage>
</organism>